<dbReference type="RefSeq" id="WP_193935074.1">
    <property type="nucleotide sequence ID" value="NZ_CAWPMZ010000042.1"/>
</dbReference>
<sequence length="74" mass="8033">MQQAKILTKISRRSFLNYSVATALATTLGESTFLQSGNSTSRPNILLIAADDLGQTLGCYGDKVAQTPKRRSEK</sequence>
<evidence type="ECO:0000313" key="2">
    <source>
        <dbReference type="Proteomes" id="UP000651156"/>
    </source>
</evidence>
<protein>
    <recommendedName>
        <fullName evidence="3">Sulfatase N-terminal domain-containing protein</fullName>
    </recommendedName>
</protein>
<comment type="caution">
    <text evidence="1">The sequence shown here is derived from an EMBL/GenBank/DDBJ whole genome shotgun (WGS) entry which is preliminary data.</text>
</comment>
<gene>
    <name evidence="1" type="ORF">IQ230_26065</name>
</gene>
<evidence type="ECO:0008006" key="3">
    <source>
        <dbReference type="Google" id="ProtNLM"/>
    </source>
</evidence>
<dbReference type="Proteomes" id="UP000651156">
    <property type="component" value="Unassembled WGS sequence"/>
</dbReference>
<reference evidence="1 2" key="1">
    <citation type="submission" date="2020-10" db="EMBL/GenBank/DDBJ databases">
        <authorList>
            <person name="Castelo-Branco R."/>
            <person name="Eusebio N."/>
            <person name="Adriana R."/>
            <person name="Vieira A."/>
            <person name="Brugerolle De Fraissinette N."/>
            <person name="Rezende De Castro R."/>
            <person name="Schneider M.P."/>
            <person name="Vasconcelos V."/>
            <person name="Leao P.N."/>
        </authorList>
    </citation>
    <scope>NUCLEOTIDE SEQUENCE [LARGE SCALE GENOMIC DNA]</scope>
    <source>
        <strain evidence="1 2">LEGE 06123</strain>
    </source>
</reference>
<keyword evidence="2" id="KW-1185">Reference proteome</keyword>
<dbReference type="SUPFAM" id="SSF53649">
    <property type="entry name" value="Alkaline phosphatase-like"/>
    <property type="match status" value="1"/>
</dbReference>
<proteinExistence type="predicted"/>
<dbReference type="Gene3D" id="3.40.720.10">
    <property type="entry name" value="Alkaline Phosphatase, subunit A"/>
    <property type="match status" value="1"/>
</dbReference>
<accession>A0ABR9UZG5</accession>
<evidence type="ECO:0000313" key="1">
    <source>
        <dbReference type="EMBL" id="MBE9193710.1"/>
    </source>
</evidence>
<dbReference type="EMBL" id="JADEWN010000130">
    <property type="protein sequence ID" value="MBE9193710.1"/>
    <property type="molecule type" value="Genomic_DNA"/>
</dbReference>
<name>A0ABR9UZG5_9CHRO</name>
<dbReference type="InterPro" id="IPR017850">
    <property type="entry name" value="Alkaline_phosphatase_core_sf"/>
</dbReference>
<organism evidence="1 2">
    <name type="scientific">Gloeocapsopsis crepidinum LEGE 06123</name>
    <dbReference type="NCBI Taxonomy" id="588587"/>
    <lineage>
        <taxon>Bacteria</taxon>
        <taxon>Bacillati</taxon>
        <taxon>Cyanobacteriota</taxon>
        <taxon>Cyanophyceae</taxon>
        <taxon>Oscillatoriophycideae</taxon>
        <taxon>Chroococcales</taxon>
        <taxon>Chroococcaceae</taxon>
        <taxon>Gloeocapsopsis</taxon>
    </lineage>
</organism>